<dbReference type="RefSeq" id="WP_121934523.1">
    <property type="nucleotide sequence ID" value="NZ_RDOJ01000008.1"/>
</dbReference>
<dbReference type="InterPro" id="IPR003607">
    <property type="entry name" value="HD/PDEase_dom"/>
</dbReference>
<dbReference type="AlphaFoldDB" id="A0A3L9M9T5"/>
<accession>A0A3L9M9T5</accession>
<dbReference type="InterPro" id="IPR045509">
    <property type="entry name" value="HD_assoc_2"/>
</dbReference>
<dbReference type="EMBL" id="RDOJ01000008">
    <property type="protein sequence ID" value="RLZ09840.1"/>
    <property type="molecule type" value="Genomic_DNA"/>
</dbReference>
<dbReference type="Gene3D" id="1.10.3210.10">
    <property type="entry name" value="Hypothetical protein af1432"/>
    <property type="match status" value="1"/>
</dbReference>
<dbReference type="Pfam" id="PF19276">
    <property type="entry name" value="HD_assoc_2"/>
    <property type="match status" value="1"/>
</dbReference>
<gene>
    <name evidence="2" type="ORF">EAH69_07240</name>
</gene>
<dbReference type="PANTHER" id="PTHR11373:SF4">
    <property type="entry name" value="DEOXYNUCLEOSIDE TRIPHOSPHATE TRIPHOSPHOHYDROLASE SAMHD1"/>
    <property type="match status" value="1"/>
</dbReference>
<dbReference type="PROSITE" id="PS51831">
    <property type="entry name" value="HD"/>
    <property type="match status" value="1"/>
</dbReference>
<name>A0A3L9M9T5_9FLAO</name>
<comment type="caution">
    <text evidence="2">The sequence shown here is derived from an EMBL/GenBank/DDBJ whole genome shotgun (WGS) entry which is preliminary data.</text>
</comment>
<proteinExistence type="predicted"/>
<dbReference type="Proteomes" id="UP000275348">
    <property type="component" value="Unassembled WGS sequence"/>
</dbReference>
<dbReference type="CDD" id="cd00077">
    <property type="entry name" value="HDc"/>
    <property type="match status" value="1"/>
</dbReference>
<keyword evidence="3" id="KW-1185">Reference proteome</keyword>
<reference evidence="2 3" key="1">
    <citation type="submission" date="2018-10" db="EMBL/GenBank/DDBJ databases">
        <authorList>
            <person name="Chen X."/>
        </authorList>
    </citation>
    <scope>NUCLEOTIDE SEQUENCE [LARGE SCALE GENOMIC DNA]</scope>
    <source>
        <strain evidence="2 3">YIM 102668</strain>
    </source>
</reference>
<evidence type="ECO:0000313" key="2">
    <source>
        <dbReference type="EMBL" id="RLZ09840.1"/>
    </source>
</evidence>
<sequence>MKNKFKIINDPVHGIITIPNALVYDIIQHRYFQRLRRISQNGLTELVYPGAKHSRFNHALGCMHLMQVAINVLKEKGVDISENEEKAAYVAILLHDLGHGPYSHSLEYSIIDGSHHEEVSLQLMEKLNEEFDGQLTDAIQIFKGQHSRKFLSQLVSSQLDVDRLDYLKRDSFFTGVVEGNINPERILSSLNVSDDELVIDAKAIASVEKFLMARIFMYNNVYLHKTSFSAENYLIQVLRRAKELVTAGEKLFATSAFTYFLEGHEKGKLSEKGLELFTSLDDSDVMSAIKEWQNHDDIILSKLAKAIVERELPKSILLLEPLSEVEVKKEEDRIKKALKIDDSSYFVQQSQIKITAYQVDKYPIKLLFKNGIIKEITQSEQSLLREVLKKDVVKYHYHTLKVK</sequence>
<dbReference type="GO" id="GO:0008832">
    <property type="term" value="F:dGTPase activity"/>
    <property type="evidence" value="ECO:0007669"/>
    <property type="project" value="TreeGrafter"/>
</dbReference>
<organism evidence="2 3">
    <name type="scientific">Faecalibacter macacae</name>
    <dbReference type="NCBI Taxonomy" id="1859289"/>
    <lineage>
        <taxon>Bacteria</taxon>
        <taxon>Pseudomonadati</taxon>
        <taxon>Bacteroidota</taxon>
        <taxon>Flavobacteriia</taxon>
        <taxon>Flavobacteriales</taxon>
        <taxon>Weeksellaceae</taxon>
        <taxon>Faecalibacter</taxon>
    </lineage>
</organism>
<dbReference type="OrthoDB" id="9803619at2"/>
<dbReference type="Pfam" id="PF01966">
    <property type="entry name" value="HD"/>
    <property type="match status" value="1"/>
</dbReference>
<dbReference type="SUPFAM" id="SSF109604">
    <property type="entry name" value="HD-domain/PDEase-like"/>
    <property type="match status" value="1"/>
</dbReference>
<dbReference type="SMART" id="SM00471">
    <property type="entry name" value="HDc"/>
    <property type="match status" value="1"/>
</dbReference>
<dbReference type="InterPro" id="IPR050135">
    <property type="entry name" value="dGTPase-like"/>
</dbReference>
<evidence type="ECO:0000313" key="3">
    <source>
        <dbReference type="Proteomes" id="UP000275348"/>
    </source>
</evidence>
<dbReference type="GO" id="GO:0006203">
    <property type="term" value="P:dGTP catabolic process"/>
    <property type="evidence" value="ECO:0007669"/>
    <property type="project" value="TreeGrafter"/>
</dbReference>
<evidence type="ECO:0000259" key="1">
    <source>
        <dbReference type="PROSITE" id="PS51831"/>
    </source>
</evidence>
<dbReference type="InterPro" id="IPR006674">
    <property type="entry name" value="HD_domain"/>
</dbReference>
<feature type="domain" description="HD" evidence="1">
    <location>
        <begin position="55"/>
        <end position="167"/>
    </location>
</feature>
<protein>
    <submittedName>
        <fullName evidence="2">HD domain-containing protein</fullName>
    </submittedName>
</protein>
<dbReference type="PANTHER" id="PTHR11373">
    <property type="entry name" value="DEOXYNUCLEOSIDE TRIPHOSPHATE TRIPHOSPHOHYDROLASE"/>
    <property type="match status" value="1"/>
</dbReference>